<sequence length="343" mass="38163">MLAVANQRKETNVDYRQSKRKTNLQGPTKLACRALVMNQYKTALNHLLQIDKVKKELVKHCLENWKPNKGKNSQDDIGNEELSAAADNLTKKRNLLESLDSQILDGTELEDMEQEILDADDYAMNMEVAIRRFKDIVSGNKTTPFQQTVSETTYVPIANTLDSSNFPSTNEGSQKSFISEELAAELQLKPNGTSTVSLAAFGDENRNIRNLDIAVIDLQTQNGEKIPMEVLIVPTIAAPLHNRTTYNAANLPYLSGLRLAHPVSDIDKFRISFLIGSDYYWDIVEDTIIRGPGPTAVESKLGYLLSGPMKASAGPTSSSFMLQHKTEKVDLKRFGKIESRGSK</sequence>
<dbReference type="Pfam" id="PF05585">
    <property type="entry name" value="DUF1758"/>
    <property type="match status" value="1"/>
</dbReference>
<name>A0A8B6H9T9_MYTGA</name>
<dbReference type="EMBL" id="UYJE01009779">
    <property type="protein sequence ID" value="VDI76607.1"/>
    <property type="molecule type" value="Genomic_DNA"/>
</dbReference>
<dbReference type="InterPro" id="IPR008737">
    <property type="entry name" value="DUF1758"/>
</dbReference>
<dbReference type="Proteomes" id="UP000596742">
    <property type="component" value="Unassembled WGS sequence"/>
</dbReference>
<dbReference type="AlphaFoldDB" id="A0A8B6H9T9"/>
<accession>A0A8B6H9T9</accession>
<feature type="region of interest" description="Disordered" evidence="1">
    <location>
        <begin position="1"/>
        <end position="22"/>
    </location>
</feature>
<evidence type="ECO:0000259" key="2">
    <source>
        <dbReference type="Pfam" id="PF05585"/>
    </source>
</evidence>
<evidence type="ECO:0000256" key="1">
    <source>
        <dbReference type="SAM" id="MobiDB-lite"/>
    </source>
</evidence>
<reference evidence="3" key="1">
    <citation type="submission" date="2018-11" db="EMBL/GenBank/DDBJ databases">
        <authorList>
            <person name="Alioto T."/>
            <person name="Alioto T."/>
        </authorList>
    </citation>
    <scope>NUCLEOTIDE SEQUENCE</scope>
</reference>
<evidence type="ECO:0000313" key="4">
    <source>
        <dbReference type="Proteomes" id="UP000596742"/>
    </source>
</evidence>
<gene>
    <name evidence="3" type="ORF">MGAL_10B082901</name>
</gene>
<proteinExistence type="predicted"/>
<feature type="domain" description="DUF1758" evidence="2">
    <location>
        <begin position="170"/>
        <end position="307"/>
    </location>
</feature>
<evidence type="ECO:0000313" key="3">
    <source>
        <dbReference type="EMBL" id="VDI76607.1"/>
    </source>
</evidence>
<keyword evidence="4" id="KW-1185">Reference proteome</keyword>
<dbReference type="OrthoDB" id="6155266at2759"/>
<organism evidence="3 4">
    <name type="scientific">Mytilus galloprovincialis</name>
    <name type="common">Mediterranean mussel</name>
    <dbReference type="NCBI Taxonomy" id="29158"/>
    <lineage>
        <taxon>Eukaryota</taxon>
        <taxon>Metazoa</taxon>
        <taxon>Spiralia</taxon>
        <taxon>Lophotrochozoa</taxon>
        <taxon>Mollusca</taxon>
        <taxon>Bivalvia</taxon>
        <taxon>Autobranchia</taxon>
        <taxon>Pteriomorphia</taxon>
        <taxon>Mytilida</taxon>
        <taxon>Mytiloidea</taxon>
        <taxon>Mytilidae</taxon>
        <taxon>Mytilinae</taxon>
        <taxon>Mytilus</taxon>
    </lineage>
</organism>
<protein>
    <recommendedName>
        <fullName evidence="2">DUF1758 domain-containing protein</fullName>
    </recommendedName>
</protein>
<feature type="compositionally biased region" description="Basic and acidic residues" evidence="1">
    <location>
        <begin position="7"/>
        <end position="17"/>
    </location>
</feature>
<comment type="caution">
    <text evidence="3">The sequence shown here is derived from an EMBL/GenBank/DDBJ whole genome shotgun (WGS) entry which is preliminary data.</text>
</comment>